<comment type="similarity">
    <text evidence="7">Belongs to the bacterial secretin family.</text>
</comment>
<evidence type="ECO:0000256" key="1">
    <source>
        <dbReference type="ARBA" id="ARBA00004370"/>
    </source>
</evidence>
<dbReference type="EMBL" id="JBANFI010000001">
    <property type="protein sequence ID" value="MFK7159499.1"/>
    <property type="molecule type" value="Genomic_DNA"/>
</dbReference>
<feature type="domain" description="Secretin/TonB short N-terminal" evidence="10">
    <location>
        <begin position="177"/>
        <end position="225"/>
    </location>
</feature>
<reference evidence="11 12" key="1">
    <citation type="submission" date="2024-02" db="EMBL/GenBank/DDBJ databases">
        <title>Marinospirillum sp. MEB 164 isolated from Lonar lake sediment.</title>
        <authorList>
            <person name="Joshi A."/>
            <person name="Thite S."/>
        </authorList>
    </citation>
    <scope>NUCLEOTIDE SEQUENCE [LARGE SCALE GENOMIC DNA]</scope>
    <source>
        <strain evidence="11 12">MEB164</strain>
    </source>
</reference>
<dbReference type="NCBIfam" id="TIGR02515">
    <property type="entry name" value="IV_pilus_PilQ"/>
    <property type="match status" value="1"/>
</dbReference>
<dbReference type="RefSeq" id="WP_405335925.1">
    <property type="nucleotide sequence ID" value="NZ_JBANFI010000001.1"/>
</dbReference>
<evidence type="ECO:0000259" key="10">
    <source>
        <dbReference type="SMART" id="SM00965"/>
    </source>
</evidence>
<evidence type="ECO:0000256" key="9">
    <source>
        <dbReference type="SAM" id="SignalP"/>
    </source>
</evidence>
<keyword evidence="5" id="KW-0472">Membrane</keyword>
<dbReference type="InterPro" id="IPR005644">
    <property type="entry name" value="NolW-like"/>
</dbReference>
<keyword evidence="3 9" id="KW-0732">Signal</keyword>
<evidence type="ECO:0000256" key="7">
    <source>
        <dbReference type="RuleBase" id="RU004003"/>
    </source>
</evidence>
<dbReference type="PRINTS" id="PR00811">
    <property type="entry name" value="BCTERIALGSPD"/>
</dbReference>
<dbReference type="Pfam" id="PF03958">
    <property type="entry name" value="Secretin_N"/>
    <property type="match status" value="1"/>
</dbReference>
<evidence type="ECO:0000313" key="11">
    <source>
        <dbReference type="EMBL" id="MFK7159499.1"/>
    </source>
</evidence>
<dbReference type="PANTHER" id="PTHR30604">
    <property type="entry name" value="PROTEIN TRANSPORT PROTEIN HOFQ"/>
    <property type="match status" value="1"/>
</dbReference>
<keyword evidence="4" id="KW-0653">Protein transport</keyword>
<dbReference type="InterPro" id="IPR021731">
    <property type="entry name" value="AMIN_dom"/>
</dbReference>
<dbReference type="Pfam" id="PF11741">
    <property type="entry name" value="AMIN"/>
    <property type="match status" value="1"/>
</dbReference>
<evidence type="ECO:0000313" key="12">
    <source>
        <dbReference type="Proteomes" id="UP001621714"/>
    </source>
</evidence>
<keyword evidence="6" id="KW-0998">Cell outer membrane</keyword>
<dbReference type="InterPro" id="IPR051808">
    <property type="entry name" value="Type_IV_pilus_biogenesis"/>
</dbReference>
<sequence length="591" mass="64891">MPYLIAPRLRQFAQGTCLLVCFLLSSQLLAQHQITSMDFQRTGTGQARLLLTFAGTPPQAQLSQTDQGELQVEFAHTQIESALLNQFDARDFATPVTQIALSQGQEAGRVSLTLQEPMHHVISQLNQQWILDLSRITDAEATSTQRRFRYTGERMSFQFQEIPVRQLLTLIAEELELNLIAGPAVSGSISLRLEDIPSDQALDLILTTQNLASRQTGNVLYVAPANELAQLAEQESAAARAAEGLAPLEERFIRIRYADAAGLRRFLLDEAAPSVDNQQFAAALGYRPGEAPAPVSSNRNPRFMSDRGQLLVDERTNTLYIRDTQEQLDRIQAIVERLDVPVEQIMIEARIVVARSGASDELGINWSGGRVSGGSGSQEITGNPSLGRALELDTSLTGRRGSSGSYNPSTGATFGFVSNNFILDLELAALETENRSEVISQPRVMTSDRHMAVIRSGEEIPYQVTDGDGNVTTNFRQAELRLEVTPQNVGDGRIALNLRVNNDSRAQDTTDAGPVINTNAVETQVLIENGSTLAIGGIYTTQNLTQKSQTPFLGDLPIIGWLFRHSIQRQENVELLIFITPRLVNSSLARN</sequence>
<dbReference type="SMART" id="SM00965">
    <property type="entry name" value="STN"/>
    <property type="match status" value="1"/>
</dbReference>
<dbReference type="Proteomes" id="UP001621714">
    <property type="component" value="Unassembled WGS sequence"/>
</dbReference>
<protein>
    <submittedName>
        <fullName evidence="11">Type IV pilus secretin PilQ</fullName>
    </submittedName>
</protein>
<feature type="chain" id="PRO_5045813325" evidence="9">
    <location>
        <begin position="31"/>
        <end position="591"/>
    </location>
</feature>
<dbReference type="InterPro" id="IPR038591">
    <property type="entry name" value="NolW-like_sf"/>
</dbReference>
<comment type="subcellular location">
    <subcellularLocation>
        <location evidence="8">Cell outer membrane</location>
    </subcellularLocation>
    <subcellularLocation>
        <location evidence="1">Membrane</location>
    </subcellularLocation>
</comment>
<dbReference type="InterPro" id="IPR013355">
    <property type="entry name" value="Pilus_4_PilQ"/>
</dbReference>
<evidence type="ECO:0000256" key="3">
    <source>
        <dbReference type="ARBA" id="ARBA00022729"/>
    </source>
</evidence>
<accession>A0ABW8PUC1</accession>
<evidence type="ECO:0000256" key="4">
    <source>
        <dbReference type="ARBA" id="ARBA00022927"/>
    </source>
</evidence>
<dbReference type="InterPro" id="IPR001775">
    <property type="entry name" value="GspD/PilQ"/>
</dbReference>
<comment type="caution">
    <text evidence="11">The sequence shown here is derived from an EMBL/GenBank/DDBJ whole genome shotgun (WGS) entry which is preliminary data.</text>
</comment>
<dbReference type="Pfam" id="PF00263">
    <property type="entry name" value="Secretin"/>
    <property type="match status" value="1"/>
</dbReference>
<gene>
    <name evidence="11" type="primary">pilQ</name>
    <name evidence="11" type="ORF">V6U78_00420</name>
</gene>
<evidence type="ECO:0000256" key="8">
    <source>
        <dbReference type="RuleBase" id="RU004004"/>
    </source>
</evidence>
<name>A0ABW8PUC1_9GAMM</name>
<dbReference type="Gene3D" id="2.60.40.3470">
    <property type="match status" value="1"/>
</dbReference>
<organism evidence="11 12">
    <name type="scientific">Marinospirillum alkalitolerans</name>
    <dbReference type="NCBI Taxonomy" id="3123374"/>
    <lineage>
        <taxon>Bacteria</taxon>
        <taxon>Pseudomonadati</taxon>
        <taxon>Pseudomonadota</taxon>
        <taxon>Gammaproteobacteria</taxon>
        <taxon>Oceanospirillales</taxon>
        <taxon>Oceanospirillaceae</taxon>
        <taxon>Marinospirillum</taxon>
    </lineage>
</organism>
<dbReference type="Gene3D" id="3.30.1370.130">
    <property type="match status" value="1"/>
</dbReference>
<dbReference type="PANTHER" id="PTHR30604:SF1">
    <property type="entry name" value="DNA UTILIZATION PROTEIN HOFQ"/>
    <property type="match status" value="1"/>
</dbReference>
<feature type="signal peptide" evidence="9">
    <location>
        <begin position="1"/>
        <end position="30"/>
    </location>
</feature>
<keyword evidence="12" id="KW-1185">Reference proteome</keyword>
<dbReference type="Gene3D" id="3.30.1370.120">
    <property type="match status" value="1"/>
</dbReference>
<evidence type="ECO:0000256" key="5">
    <source>
        <dbReference type="ARBA" id="ARBA00023136"/>
    </source>
</evidence>
<evidence type="ECO:0000256" key="6">
    <source>
        <dbReference type="ARBA" id="ARBA00023237"/>
    </source>
</evidence>
<dbReference type="InterPro" id="IPR011662">
    <property type="entry name" value="Secretin/TonB_short_N"/>
</dbReference>
<dbReference type="InterPro" id="IPR004846">
    <property type="entry name" value="T2SS/T3SS_dom"/>
</dbReference>
<keyword evidence="2 8" id="KW-0813">Transport</keyword>
<evidence type="ECO:0000256" key="2">
    <source>
        <dbReference type="ARBA" id="ARBA00022448"/>
    </source>
</evidence>
<proteinExistence type="inferred from homology"/>